<keyword evidence="1" id="KW-0472">Membrane</keyword>
<gene>
    <name evidence="2" type="ORF">SGFS_096590</name>
</gene>
<dbReference type="EMBL" id="AP018448">
    <property type="protein sequence ID" value="BBC38365.1"/>
    <property type="molecule type" value="Genomic_DNA"/>
</dbReference>
<evidence type="ECO:0000256" key="1">
    <source>
        <dbReference type="SAM" id="Phobius"/>
    </source>
</evidence>
<dbReference type="Proteomes" id="UP001321542">
    <property type="component" value="Chromosome"/>
</dbReference>
<sequence>MALMEVTAIIDNLAADLIWSVLAIGFGYVLLRRQTRGLAHLLGATGDRRLLIVLPDMLVREGGTVGSYRQNGFVGNVVSRREFEAAIALRESLTDPLVRLLRPRTPVLPSGRIGASGPVEGTEFCPPSSALATASAATEPFAHLPSQVAGRSLVLIGGPTYNHLTALGFRHPSAQAVPEQQGGDGEWGLRVRSGPLAGQFFAGRGNAPDTEIATIQSFATEASGPRVTICAGSSDVATQASVTFLLANWRRISRKCHNHPYAFLLHVDTHSGSARLQTGIVDGRPFTL</sequence>
<organism evidence="2 3">
    <name type="scientific">Streptomyces graminofaciens</name>
    <dbReference type="NCBI Taxonomy" id="68212"/>
    <lineage>
        <taxon>Bacteria</taxon>
        <taxon>Bacillati</taxon>
        <taxon>Actinomycetota</taxon>
        <taxon>Actinomycetes</taxon>
        <taxon>Kitasatosporales</taxon>
        <taxon>Streptomycetaceae</taxon>
        <taxon>Streptomyces</taxon>
    </lineage>
</organism>
<name>A0ABM7FJQ6_9ACTN</name>
<keyword evidence="3" id="KW-1185">Reference proteome</keyword>
<accession>A0ABM7FJQ6</accession>
<evidence type="ECO:0000313" key="3">
    <source>
        <dbReference type="Proteomes" id="UP001321542"/>
    </source>
</evidence>
<dbReference type="RefSeq" id="WP_286258852.1">
    <property type="nucleotide sequence ID" value="NZ_AP018448.1"/>
</dbReference>
<reference evidence="2 3" key="1">
    <citation type="journal article" date="2010" name="ChemBioChem">
        <title>Cloning and characterization of the biosynthetic gene cluster of 16-membered macrolide antibiotic FD-891: involvement of a dual functional cytochrome P450 monooxygenase catalyzing epoxidation and hydroxylation.</title>
        <authorList>
            <person name="Kudo F."/>
            <person name="Motegi A."/>
            <person name="Mizoue K."/>
            <person name="Eguchi T."/>
        </authorList>
    </citation>
    <scope>NUCLEOTIDE SEQUENCE [LARGE SCALE GENOMIC DNA]</scope>
    <source>
        <strain evidence="2 3">A-8890</strain>
    </source>
</reference>
<keyword evidence="1" id="KW-0812">Transmembrane</keyword>
<keyword evidence="1" id="KW-1133">Transmembrane helix</keyword>
<reference evidence="2 3" key="2">
    <citation type="journal article" date="2023" name="ChemBioChem">
        <title>Acyltransferase Domain Exchange between Two Independent Type I Polyketide Synthases in the Same Producer Strain of Macrolide Antibiotics.</title>
        <authorList>
            <person name="Kudo F."/>
            <person name="Kishikawa K."/>
            <person name="Tsuboi K."/>
            <person name="Kido T."/>
            <person name="Usui T."/>
            <person name="Hashimoto J."/>
            <person name="Shin-Ya K."/>
            <person name="Miyanaga A."/>
            <person name="Eguchi T."/>
        </authorList>
    </citation>
    <scope>NUCLEOTIDE SEQUENCE [LARGE SCALE GENOMIC DNA]</scope>
    <source>
        <strain evidence="2 3">A-8890</strain>
    </source>
</reference>
<proteinExistence type="predicted"/>
<protein>
    <submittedName>
        <fullName evidence="2">Uncharacterized protein</fullName>
    </submittedName>
</protein>
<evidence type="ECO:0000313" key="2">
    <source>
        <dbReference type="EMBL" id="BBC38365.1"/>
    </source>
</evidence>
<feature type="transmembrane region" description="Helical" evidence="1">
    <location>
        <begin position="12"/>
        <end position="31"/>
    </location>
</feature>